<gene>
    <name evidence="1" type="ORF">fugu_007559</name>
</gene>
<comment type="caution">
    <text evidence="1">The sequence shown here is derived from an EMBL/GenBank/DDBJ whole genome shotgun (WGS) entry which is preliminary data.</text>
</comment>
<dbReference type="InterPro" id="IPR053234">
    <property type="entry name" value="RPM1_Interactor"/>
</dbReference>
<dbReference type="PANTHER" id="PTHR33443:SF30">
    <property type="entry name" value="SARCOSINE DEHYDROGENASE-2C PROTEIN"/>
    <property type="match status" value="1"/>
</dbReference>
<dbReference type="PANTHER" id="PTHR33443">
    <property type="entry name" value="ZGC:112980"/>
    <property type="match status" value="1"/>
</dbReference>
<accession>A0A4Z2B161</accession>
<organism evidence="1 2">
    <name type="scientific">Takifugu bimaculatus</name>
    <dbReference type="NCBI Taxonomy" id="433685"/>
    <lineage>
        <taxon>Eukaryota</taxon>
        <taxon>Metazoa</taxon>
        <taxon>Chordata</taxon>
        <taxon>Craniata</taxon>
        <taxon>Vertebrata</taxon>
        <taxon>Euteleostomi</taxon>
        <taxon>Actinopterygii</taxon>
        <taxon>Neopterygii</taxon>
        <taxon>Teleostei</taxon>
        <taxon>Neoteleostei</taxon>
        <taxon>Acanthomorphata</taxon>
        <taxon>Eupercaria</taxon>
        <taxon>Tetraodontiformes</taxon>
        <taxon>Tetradontoidea</taxon>
        <taxon>Tetraodontidae</taxon>
        <taxon>Takifugu</taxon>
    </lineage>
</organism>
<dbReference type="Proteomes" id="UP000516260">
    <property type="component" value="Chromosome 8"/>
</dbReference>
<protein>
    <submittedName>
        <fullName evidence="1">Uncharacterized protein</fullName>
    </submittedName>
</protein>
<proteinExistence type="predicted"/>
<keyword evidence="2" id="KW-1185">Reference proteome</keyword>
<evidence type="ECO:0000313" key="2">
    <source>
        <dbReference type="Proteomes" id="UP000516260"/>
    </source>
</evidence>
<sequence>MGTTANDIEVIILSDDEDEAPENDVACDESSVYIVEPEDSRETDTALTPSTLEEDLVVTFSRRAEVLPHARYDCPIHPFTAEDRATDAPLAGNQLICDQCFCYICDKLASSCVLWCQGGICHCNSHKRSTYWSNLRDSTVLGDLQAFNLTVSEVDEHLRRAEKMLLIFKKEAFVQFSIFLRGQSLMEYGPNAQHQKRLIHDYTPVYELVSSFLYEADKQNDRAAAILRLGAAEVFVRHISCPGSLMLPSPVADVNKAKACLLHRVISSLQRQLVMADFTPEFRQKIQDFYRRFPLPIELKNFRNSLCVRPWTDILLVSVLKGQNISGVRKEGKKKDVLAEDMSVIFLRSELLQRQKRYRELCRYLRVVQSAEAAFSLQQLRDLIPFFMCLAGDFSSALIGFLPAVNAPASRFTPQLFLIYFYIFKSATAPQSIIASHPFHLCRSDAVWEPIKGAVPLKRELLVKFALKVHRCCPAVYADSQCWTSLLTVVNSLGASGRCSPSPQPKLHIQIPRPFLEVHPLWSSYTVSNLKLYFCLQEYPDQALLLLGNLWALQWLWGDLPFGAEHLGSFLQDVRQELKITKAGSDLTNVPWNHAMLADGGGGNEDGFFWGGCFGQTSGFTWTDQVLMSAELISFYCFASTV</sequence>
<name>A0A4Z2B161_9TELE</name>
<evidence type="ECO:0000313" key="1">
    <source>
        <dbReference type="EMBL" id="TNM85288.1"/>
    </source>
</evidence>
<dbReference type="EMBL" id="SWLE01000021">
    <property type="protein sequence ID" value="TNM85288.1"/>
    <property type="molecule type" value="Genomic_DNA"/>
</dbReference>
<dbReference type="AlphaFoldDB" id="A0A4Z2B161"/>
<reference evidence="1 2" key="1">
    <citation type="submission" date="2019-04" db="EMBL/GenBank/DDBJ databases">
        <title>The sequence and de novo assembly of Takifugu bimaculatus genome using PacBio and Hi-C technologies.</title>
        <authorList>
            <person name="Xu P."/>
            <person name="Liu B."/>
            <person name="Zhou Z."/>
        </authorList>
    </citation>
    <scope>NUCLEOTIDE SEQUENCE [LARGE SCALE GENOMIC DNA]</scope>
    <source>
        <strain evidence="1">TB-2018</strain>
        <tissue evidence="1">Muscle</tissue>
    </source>
</reference>